<dbReference type="AlphaFoldDB" id="A0A7J5ALA6"/>
<evidence type="ECO:0000259" key="3">
    <source>
        <dbReference type="Pfam" id="PF14870"/>
    </source>
</evidence>
<feature type="domain" description="Photosynthesis system II assembly factor Ycf48/Hcf136-like" evidence="3">
    <location>
        <begin position="35"/>
        <end position="162"/>
    </location>
</feature>
<organism evidence="4 5">
    <name type="scientific">Tenacibaculum aiptasiae</name>
    <dbReference type="NCBI Taxonomy" id="426481"/>
    <lineage>
        <taxon>Bacteria</taxon>
        <taxon>Pseudomonadati</taxon>
        <taxon>Bacteroidota</taxon>
        <taxon>Flavobacteriia</taxon>
        <taxon>Flavobacteriales</taxon>
        <taxon>Flavobacteriaceae</taxon>
        <taxon>Tenacibaculum</taxon>
    </lineage>
</organism>
<dbReference type="Gene3D" id="2.130.10.10">
    <property type="entry name" value="YVTN repeat-like/Quinoprotein amine dehydrogenase"/>
    <property type="match status" value="2"/>
</dbReference>
<dbReference type="InterPro" id="IPR028203">
    <property type="entry name" value="PSII_CF48-like_dom"/>
</dbReference>
<dbReference type="RefSeq" id="WP_150899795.1">
    <property type="nucleotide sequence ID" value="NZ_WAAU01000013.1"/>
</dbReference>
<reference evidence="4 5" key="1">
    <citation type="submission" date="2019-09" db="EMBL/GenBank/DDBJ databases">
        <authorList>
            <person name="Cao W.R."/>
        </authorList>
    </citation>
    <scope>NUCLEOTIDE SEQUENCE [LARGE SCALE GENOMIC DNA]</scope>
    <source>
        <strain evidence="5">a4</strain>
    </source>
</reference>
<dbReference type="EMBL" id="WAAU01000013">
    <property type="protein sequence ID" value="KAB1158371.1"/>
    <property type="molecule type" value="Genomic_DNA"/>
</dbReference>
<gene>
    <name evidence="4" type="ORF">F7018_09335</name>
</gene>
<evidence type="ECO:0000313" key="4">
    <source>
        <dbReference type="EMBL" id="KAB1158371.1"/>
    </source>
</evidence>
<keyword evidence="2" id="KW-0604">Photosystem II</keyword>
<evidence type="ECO:0000256" key="1">
    <source>
        <dbReference type="ARBA" id="ARBA00022531"/>
    </source>
</evidence>
<evidence type="ECO:0000256" key="2">
    <source>
        <dbReference type="ARBA" id="ARBA00023276"/>
    </source>
</evidence>
<dbReference type="SUPFAM" id="SSF110296">
    <property type="entry name" value="Oligoxyloglucan reducing end-specific cellobiohydrolase"/>
    <property type="match status" value="1"/>
</dbReference>
<dbReference type="Pfam" id="PF14870">
    <property type="entry name" value="PSII_BNR"/>
    <property type="match status" value="1"/>
</dbReference>
<dbReference type="GO" id="GO:0015979">
    <property type="term" value="P:photosynthesis"/>
    <property type="evidence" value="ECO:0007669"/>
    <property type="project" value="UniProtKB-KW"/>
</dbReference>
<keyword evidence="5" id="KW-1185">Reference proteome</keyword>
<sequence>MKYVLKMLSFFTFIFVLQSCDKDSEIVPGNSFESISKEWKKLDIGTTENLNKIHFINNSEGFIIGNKGKLFKTENGGIDWTEIPSGVTHDLVSISFDGKNKGIINGLFTIDGGKNWKVVNTTSSYYCYYASEDVMIGGSNSSFAGTVYRSTDDGATWTEVYKNPHTGFYTSAGFIGDVGYLSSWYSGRILKTTDKGKTWTVAVEGTAKPTGGKNTFDDFFDLTVVDAKTLYAVSNSYLSKSDDGGATFKIVYQKPSLTSGSLRGLYVNNEQVVLTDLTGNVFVSKNGGKDWDIKQPKKTTTFNDVYIANGIVYAVGTNGELWRKNIK</sequence>
<accession>A0A7J5ALA6</accession>
<dbReference type="InterPro" id="IPR015943">
    <property type="entry name" value="WD40/YVTN_repeat-like_dom_sf"/>
</dbReference>
<proteinExistence type="predicted"/>
<dbReference type="OrthoDB" id="9764804at2"/>
<dbReference type="PANTHER" id="PTHR47199">
    <property type="entry name" value="PHOTOSYSTEM II STABILITY/ASSEMBLY FACTOR HCF136, CHLOROPLASTIC"/>
    <property type="match status" value="1"/>
</dbReference>
<protein>
    <recommendedName>
        <fullName evidence="3">Photosynthesis system II assembly factor Ycf48/Hcf136-like domain-containing protein</fullName>
    </recommendedName>
</protein>
<dbReference type="PANTHER" id="PTHR47199:SF2">
    <property type="entry name" value="PHOTOSYSTEM II STABILITY_ASSEMBLY FACTOR HCF136, CHLOROPLASTIC"/>
    <property type="match status" value="1"/>
</dbReference>
<dbReference type="GO" id="GO:0009523">
    <property type="term" value="C:photosystem II"/>
    <property type="evidence" value="ECO:0007669"/>
    <property type="project" value="UniProtKB-KW"/>
</dbReference>
<evidence type="ECO:0000313" key="5">
    <source>
        <dbReference type="Proteomes" id="UP000467305"/>
    </source>
</evidence>
<name>A0A7J5ALA6_9FLAO</name>
<dbReference type="PROSITE" id="PS51257">
    <property type="entry name" value="PROKAR_LIPOPROTEIN"/>
    <property type="match status" value="1"/>
</dbReference>
<keyword evidence="1" id="KW-0602">Photosynthesis</keyword>
<dbReference type="Proteomes" id="UP000467305">
    <property type="component" value="Unassembled WGS sequence"/>
</dbReference>
<comment type="caution">
    <text evidence="4">The sequence shown here is derived from an EMBL/GenBank/DDBJ whole genome shotgun (WGS) entry which is preliminary data.</text>
</comment>
<dbReference type="CDD" id="cd15482">
    <property type="entry name" value="Sialidase_non-viral"/>
    <property type="match status" value="1"/>
</dbReference>